<dbReference type="eggNOG" id="ENOG502RZX9">
    <property type="taxonomic scope" value="Eukaryota"/>
</dbReference>
<evidence type="ECO:0000313" key="5">
    <source>
        <dbReference type="Proteomes" id="UP000005666"/>
    </source>
</evidence>
<proteinExistence type="inferred from homology"/>
<dbReference type="PANTHER" id="PTHR28055:SF1">
    <property type="entry name" value="ALTERED INHERITANCE OF MITOCHONDRIA PROTEIN 41, MITOCHONDRIAL"/>
    <property type="match status" value="1"/>
</dbReference>
<reference evidence="4 5" key="1">
    <citation type="journal article" date="2011" name="Proc. Natl. Acad. Sci. U.S.A.">
        <title>Evolutionary erosion of yeast sex chromosomes by mating-type switching accidents.</title>
        <authorList>
            <person name="Gordon J.L."/>
            <person name="Armisen D."/>
            <person name="Proux-Wera E."/>
            <person name="Oheigeartaigh S.S."/>
            <person name="Byrne K.P."/>
            <person name="Wolfe K.H."/>
        </authorList>
    </citation>
    <scope>NUCLEOTIDE SEQUENCE [LARGE SCALE GENOMIC DNA]</scope>
    <source>
        <strain evidence="5">ATCC 24235 / CBS 4417 / NBRC 1672 / NRRL Y-8282 / UCD 70-5</strain>
    </source>
</reference>
<dbReference type="InterPro" id="IPR042184">
    <property type="entry name" value="YqeY/Aim41_N"/>
</dbReference>
<dbReference type="GO" id="GO:0005739">
    <property type="term" value="C:mitochondrion"/>
    <property type="evidence" value="ECO:0007669"/>
    <property type="project" value="UniProtKB-SubCell"/>
</dbReference>
<dbReference type="InterPro" id="IPR003789">
    <property type="entry name" value="Asn/Gln_tRNA_amidoTrase-B-like"/>
</dbReference>
<dbReference type="OrthoDB" id="538640at2759"/>
<dbReference type="GeneID" id="11535634"/>
<keyword evidence="2 3" id="KW-0496">Mitochondrion</keyword>
<dbReference type="RefSeq" id="XP_003686236.1">
    <property type="nucleotide sequence ID" value="XM_003686188.1"/>
</dbReference>
<evidence type="ECO:0000256" key="1">
    <source>
        <dbReference type="ARBA" id="ARBA00007538"/>
    </source>
</evidence>
<evidence type="ECO:0000256" key="2">
    <source>
        <dbReference type="ARBA" id="ARBA00023128"/>
    </source>
</evidence>
<comment type="similarity">
    <text evidence="1 3">Belongs to the AIM41 family.</text>
</comment>
<comment type="subcellular location">
    <subcellularLocation>
        <location evidence="3">Mitochondrion</location>
    </subcellularLocation>
</comment>
<dbReference type="OMA" id="CIRTINS"/>
<evidence type="ECO:0000313" key="4">
    <source>
        <dbReference type="EMBL" id="CCE63802.1"/>
    </source>
</evidence>
<dbReference type="KEGG" id="tpf:TPHA_0F03210"/>
<protein>
    <recommendedName>
        <fullName evidence="3">Altered inheritance of mitochondria protein 41</fullName>
    </recommendedName>
</protein>
<evidence type="ECO:0000256" key="3">
    <source>
        <dbReference type="RuleBase" id="RU365099"/>
    </source>
</evidence>
<dbReference type="AlphaFoldDB" id="G8BUL6"/>
<gene>
    <name evidence="4" type="primary">TPHA0F03210</name>
    <name evidence="3" type="synonym">AIM41</name>
    <name evidence="4" type="ordered locus">TPHA_0F03210</name>
</gene>
<dbReference type="Gene3D" id="1.10.1510.10">
    <property type="entry name" value="Uncharacterised protein YqeY/AIM41 PF09424, N-terminal domain"/>
    <property type="match status" value="1"/>
</dbReference>
<dbReference type="Proteomes" id="UP000005666">
    <property type="component" value="Chromosome 6"/>
</dbReference>
<dbReference type="EMBL" id="HE612861">
    <property type="protein sequence ID" value="CCE63802.1"/>
    <property type="molecule type" value="Genomic_DNA"/>
</dbReference>
<keyword evidence="5" id="KW-1185">Reference proteome</keyword>
<dbReference type="Pfam" id="PF09424">
    <property type="entry name" value="YqeY"/>
    <property type="match status" value="1"/>
</dbReference>
<dbReference type="GO" id="GO:0016884">
    <property type="term" value="F:carbon-nitrogen ligase activity, with glutamine as amido-N-donor"/>
    <property type="evidence" value="ECO:0007669"/>
    <property type="project" value="UniProtKB-UniRule"/>
</dbReference>
<dbReference type="STRING" id="1071381.G8BUL6"/>
<dbReference type="PANTHER" id="PTHR28055">
    <property type="entry name" value="ALTERED INHERITANCE OF MITOCHONDRIA PROTEIN 41, MITOCHONDRIAL"/>
    <property type="match status" value="1"/>
</dbReference>
<name>G8BUL6_TETPH</name>
<accession>G8BUL6</accession>
<dbReference type="SUPFAM" id="SSF89095">
    <property type="entry name" value="GatB/YqeY motif"/>
    <property type="match status" value="1"/>
</dbReference>
<sequence>MLRTTTRVTYVSRSCIRTINSEAYTSTIIGLKKDLKQAMLAKDDAKKTTIRNILSTVKNMELDNQGKDFNELTLFGIYSKLIKQRKDSIAEFIKNDRTDLASKEETELAIINSYLKLLPVASQEEVDKKVTELLTKVKSEQGDNVQLKEILRSLNFKILQVQWKTTQGVIVQSLTRHYREIFN</sequence>
<dbReference type="HOGENOM" id="CLU_123460_0_0_1"/>
<organism evidence="4 5">
    <name type="scientific">Tetrapisispora phaffii (strain ATCC 24235 / CBS 4417 / NBRC 1672 / NRRL Y-8282 / UCD 70-5)</name>
    <name type="common">Yeast</name>
    <name type="synonym">Fabospora phaffii</name>
    <dbReference type="NCBI Taxonomy" id="1071381"/>
    <lineage>
        <taxon>Eukaryota</taxon>
        <taxon>Fungi</taxon>
        <taxon>Dikarya</taxon>
        <taxon>Ascomycota</taxon>
        <taxon>Saccharomycotina</taxon>
        <taxon>Saccharomycetes</taxon>
        <taxon>Saccharomycetales</taxon>
        <taxon>Saccharomycetaceae</taxon>
        <taxon>Tetrapisispora</taxon>
    </lineage>
</organism>
<dbReference type="InterPro" id="IPR019004">
    <property type="entry name" value="YqeY/Aim41"/>
</dbReference>